<comment type="caution">
    <text evidence="1">The sequence shown here is derived from an EMBL/GenBank/DDBJ whole genome shotgun (WGS) entry which is preliminary data.</text>
</comment>
<accession>A0A6L6XLY7</accession>
<gene>
    <name evidence="1" type="ORF">GON03_03630</name>
</gene>
<reference evidence="1 2" key="1">
    <citation type="submission" date="2019-12" db="EMBL/GenBank/DDBJ databases">
        <authorList>
            <person name="Huq M.A."/>
        </authorList>
    </citation>
    <scope>NUCLEOTIDE SEQUENCE [LARGE SCALE GENOMIC DNA]</scope>
    <source>
        <strain evidence="1 2">MAH-18</strain>
    </source>
</reference>
<dbReference type="RefSeq" id="WP_157340362.1">
    <property type="nucleotide sequence ID" value="NZ_WSEK01000004.1"/>
</dbReference>
<protein>
    <submittedName>
        <fullName evidence="1">Uncharacterized protein</fullName>
    </submittedName>
</protein>
<sequence length="425" mass="44091">MRDVRPIAVLVAVMLALTGFGIPGPALAQQPTSISIRAENGAVVAGGTATIVGFLFVPDAAASGRPVELEARATGEADFLPVAEAVTSTSGKVRVDVQPAVTTRYRLRYAGAEDAAPATSAVVVVRVRTVASPGRRSPTSMSIRAVKPAVLPGAATTLRGRLRGEPQAGLGHRRVVLLAKSAGAGVWQFHYARRTDRAGQVHFLIRPRTHTQYRFTFAGTAAYRPTRSGVVDVQMRPVVTIAADPVLLDPGESTSITGTVTAETGPLVGATVDLLAREVGSGASWLMVASTTTAADGSVSLLAAPTVTTAYRLRSNATGDVPAGRSGSVRVAIRSASALAIRGATAPEGFVITGRLVADADPVRNAEVTLQTYDATTATWRDVVSGLTNARGRVRFVRPITPGASYRLVYDGPEFASSTSATLTA</sequence>
<organism evidence="1 2">
    <name type="scientific">Nocardioides agri</name>
    <dbReference type="NCBI Taxonomy" id="2682843"/>
    <lineage>
        <taxon>Bacteria</taxon>
        <taxon>Bacillati</taxon>
        <taxon>Actinomycetota</taxon>
        <taxon>Actinomycetes</taxon>
        <taxon>Propionibacteriales</taxon>
        <taxon>Nocardioidaceae</taxon>
        <taxon>Nocardioides</taxon>
    </lineage>
</organism>
<name>A0A6L6XLY7_9ACTN</name>
<evidence type="ECO:0000313" key="1">
    <source>
        <dbReference type="EMBL" id="MVQ48259.1"/>
    </source>
</evidence>
<dbReference type="Proteomes" id="UP000473525">
    <property type="component" value="Unassembled WGS sequence"/>
</dbReference>
<dbReference type="AlphaFoldDB" id="A0A6L6XLY7"/>
<proteinExistence type="predicted"/>
<evidence type="ECO:0000313" key="2">
    <source>
        <dbReference type="Proteomes" id="UP000473525"/>
    </source>
</evidence>
<keyword evidence="2" id="KW-1185">Reference proteome</keyword>
<dbReference type="EMBL" id="WSEK01000004">
    <property type="protein sequence ID" value="MVQ48259.1"/>
    <property type="molecule type" value="Genomic_DNA"/>
</dbReference>